<comment type="caution">
    <text evidence="2">The sequence shown here is derived from an EMBL/GenBank/DDBJ whole genome shotgun (WGS) entry which is preliminary data.</text>
</comment>
<evidence type="ECO:0000256" key="1">
    <source>
        <dbReference type="SAM" id="Phobius"/>
    </source>
</evidence>
<keyword evidence="1" id="KW-0472">Membrane</keyword>
<sequence>MQGAELFYYTVGVCLIVCLTLVFLALSIDTPGYLRARQELLCAEYLGALGFGAVTVVRRGTRWIPLFFGRADKTKNELCRAAGLDLNSWRGYRVAVYACAPVREGADGCAVLYLYGEQVIGGYVRAASGEKAPLPIIDAPANPR</sequence>
<dbReference type="AlphaFoldDB" id="A0A9D1T031"/>
<reference evidence="2" key="2">
    <citation type="journal article" date="2021" name="PeerJ">
        <title>Extensive microbial diversity within the chicken gut microbiome revealed by metagenomics and culture.</title>
        <authorList>
            <person name="Gilroy R."/>
            <person name="Ravi A."/>
            <person name="Getino M."/>
            <person name="Pursley I."/>
            <person name="Horton D.L."/>
            <person name="Alikhan N.F."/>
            <person name="Baker D."/>
            <person name="Gharbi K."/>
            <person name="Hall N."/>
            <person name="Watson M."/>
            <person name="Adriaenssens E.M."/>
            <person name="Foster-Nyarko E."/>
            <person name="Jarju S."/>
            <person name="Secka A."/>
            <person name="Antonio M."/>
            <person name="Oren A."/>
            <person name="Chaudhuri R.R."/>
            <person name="La Ragione R."/>
            <person name="Hildebrand F."/>
            <person name="Pallen M.J."/>
        </authorList>
    </citation>
    <scope>NUCLEOTIDE SEQUENCE</scope>
    <source>
        <strain evidence="2">4920</strain>
    </source>
</reference>
<dbReference type="EMBL" id="DVOF01000107">
    <property type="protein sequence ID" value="HIV02637.1"/>
    <property type="molecule type" value="Genomic_DNA"/>
</dbReference>
<organism evidence="2 3">
    <name type="scientific">Candidatus Aphodoplasma excrementigallinarum</name>
    <dbReference type="NCBI Taxonomy" id="2840673"/>
    <lineage>
        <taxon>Bacteria</taxon>
        <taxon>Bacillati</taxon>
        <taxon>Bacillota</taxon>
        <taxon>Clostridia</taxon>
        <taxon>Eubacteriales</taxon>
        <taxon>Candidatus Aphodoplasma</taxon>
    </lineage>
</organism>
<reference evidence="2" key="1">
    <citation type="submission" date="2020-10" db="EMBL/GenBank/DDBJ databases">
        <authorList>
            <person name="Gilroy R."/>
        </authorList>
    </citation>
    <scope>NUCLEOTIDE SEQUENCE</scope>
    <source>
        <strain evidence="2">4920</strain>
    </source>
</reference>
<name>A0A9D1T031_9FIRM</name>
<keyword evidence="1" id="KW-0812">Transmembrane</keyword>
<evidence type="ECO:0000313" key="2">
    <source>
        <dbReference type="EMBL" id="HIV02637.1"/>
    </source>
</evidence>
<gene>
    <name evidence="2" type="ORF">IAC74_03615</name>
</gene>
<protein>
    <submittedName>
        <fullName evidence="2">Uncharacterized protein</fullName>
    </submittedName>
</protein>
<dbReference type="Proteomes" id="UP000886743">
    <property type="component" value="Unassembled WGS sequence"/>
</dbReference>
<proteinExistence type="predicted"/>
<keyword evidence="1" id="KW-1133">Transmembrane helix</keyword>
<feature type="transmembrane region" description="Helical" evidence="1">
    <location>
        <begin position="6"/>
        <end position="28"/>
    </location>
</feature>
<accession>A0A9D1T031</accession>
<evidence type="ECO:0000313" key="3">
    <source>
        <dbReference type="Proteomes" id="UP000886743"/>
    </source>
</evidence>